<evidence type="ECO:0000313" key="1">
    <source>
        <dbReference type="EMBL" id="KAG1908929.1"/>
    </source>
</evidence>
<dbReference type="RefSeq" id="XP_041234504.1">
    <property type="nucleotide sequence ID" value="XM_041374131.1"/>
</dbReference>
<proteinExistence type="predicted"/>
<organism evidence="1 2">
    <name type="scientific">Suillus fuscotomentosus</name>
    <dbReference type="NCBI Taxonomy" id="1912939"/>
    <lineage>
        <taxon>Eukaryota</taxon>
        <taxon>Fungi</taxon>
        <taxon>Dikarya</taxon>
        <taxon>Basidiomycota</taxon>
        <taxon>Agaricomycotina</taxon>
        <taxon>Agaricomycetes</taxon>
        <taxon>Agaricomycetidae</taxon>
        <taxon>Boletales</taxon>
        <taxon>Suillineae</taxon>
        <taxon>Suillaceae</taxon>
        <taxon>Suillus</taxon>
    </lineage>
</organism>
<protein>
    <submittedName>
        <fullName evidence="1">Uncharacterized protein</fullName>
    </submittedName>
</protein>
<reference evidence="1" key="1">
    <citation type="journal article" date="2020" name="New Phytol.">
        <title>Comparative genomics reveals dynamic genome evolution in host specialist ectomycorrhizal fungi.</title>
        <authorList>
            <person name="Lofgren L.A."/>
            <person name="Nguyen N.H."/>
            <person name="Vilgalys R."/>
            <person name="Ruytinx J."/>
            <person name="Liao H.L."/>
            <person name="Branco S."/>
            <person name="Kuo A."/>
            <person name="LaButti K."/>
            <person name="Lipzen A."/>
            <person name="Andreopoulos W."/>
            <person name="Pangilinan J."/>
            <person name="Riley R."/>
            <person name="Hundley H."/>
            <person name="Na H."/>
            <person name="Barry K."/>
            <person name="Grigoriev I.V."/>
            <person name="Stajich J.E."/>
            <person name="Kennedy P.G."/>
        </authorList>
    </citation>
    <scope>NUCLEOTIDE SEQUENCE</scope>
    <source>
        <strain evidence="1">FC203</strain>
    </source>
</reference>
<accession>A0AAD4ER62</accession>
<keyword evidence="2" id="KW-1185">Reference proteome</keyword>
<sequence>RAAFVHGGLIWRLALHSLGFDHLPSVLDGISPKAVPFGLLLCSNGQTYYDDGLLEEEIDFMCGTYYVHQAQGTNVVVSWWPWPHAWNASGLNIGFWSAHCKDWFQTRLDNIREGVSRERLSCTNDANSPMTSTQWKCSLKFNPGTIKMMQNVSAVCYDFMTRVPGKSCLNKPPHSY</sequence>
<name>A0AAD4ER62_9AGAM</name>
<dbReference type="GeneID" id="64668429"/>
<feature type="non-terminal residue" evidence="1">
    <location>
        <position position="176"/>
    </location>
</feature>
<gene>
    <name evidence="1" type="ORF">F5891DRAFT_937896</name>
</gene>
<comment type="caution">
    <text evidence="1">The sequence shown here is derived from an EMBL/GenBank/DDBJ whole genome shotgun (WGS) entry which is preliminary data.</text>
</comment>
<dbReference type="AlphaFoldDB" id="A0AAD4ER62"/>
<evidence type="ECO:0000313" key="2">
    <source>
        <dbReference type="Proteomes" id="UP001195769"/>
    </source>
</evidence>
<dbReference type="Proteomes" id="UP001195769">
    <property type="component" value="Unassembled WGS sequence"/>
</dbReference>
<dbReference type="EMBL" id="JABBWK010000001">
    <property type="protein sequence ID" value="KAG1908929.1"/>
    <property type="molecule type" value="Genomic_DNA"/>
</dbReference>